<keyword evidence="3" id="KW-0804">Transcription</keyword>
<dbReference type="AlphaFoldDB" id="A0A5B9DM56"/>
<accession>A0A5B9DM56</accession>
<dbReference type="RefSeq" id="WP_147655670.1">
    <property type="nucleotide sequence ID" value="NZ_BMFM01000001.1"/>
</dbReference>
<gene>
    <name evidence="4" type="ORF">FNA67_07970</name>
</gene>
<dbReference type="Proteomes" id="UP000321062">
    <property type="component" value="Chromosome"/>
</dbReference>
<dbReference type="SUPFAM" id="SSF46785">
    <property type="entry name" value="Winged helix' DNA-binding domain"/>
    <property type="match status" value="1"/>
</dbReference>
<keyword evidence="1" id="KW-0805">Transcription regulation</keyword>
<dbReference type="OrthoDB" id="7618373at2"/>
<dbReference type="KEGG" id="yti:FNA67_07970"/>
<evidence type="ECO:0000313" key="4">
    <source>
        <dbReference type="EMBL" id="QEE20116.1"/>
    </source>
</evidence>
<name>A0A5B9DM56_9HYPH</name>
<dbReference type="GO" id="GO:0003700">
    <property type="term" value="F:DNA-binding transcription factor activity"/>
    <property type="evidence" value="ECO:0007669"/>
    <property type="project" value="InterPro"/>
</dbReference>
<dbReference type="Pfam" id="PF07729">
    <property type="entry name" value="FCD"/>
    <property type="match status" value="1"/>
</dbReference>
<dbReference type="InterPro" id="IPR036388">
    <property type="entry name" value="WH-like_DNA-bd_sf"/>
</dbReference>
<dbReference type="GO" id="GO:0003677">
    <property type="term" value="F:DNA binding"/>
    <property type="evidence" value="ECO:0007669"/>
    <property type="project" value="UniProtKB-KW"/>
</dbReference>
<evidence type="ECO:0000256" key="1">
    <source>
        <dbReference type="ARBA" id="ARBA00023015"/>
    </source>
</evidence>
<dbReference type="InterPro" id="IPR011711">
    <property type="entry name" value="GntR_C"/>
</dbReference>
<dbReference type="PANTHER" id="PTHR43537">
    <property type="entry name" value="TRANSCRIPTIONAL REGULATOR, GNTR FAMILY"/>
    <property type="match status" value="1"/>
</dbReference>
<dbReference type="InterPro" id="IPR000524">
    <property type="entry name" value="Tscrpt_reg_HTH_GntR"/>
</dbReference>
<dbReference type="Gene3D" id="1.20.120.530">
    <property type="entry name" value="GntR ligand-binding domain-like"/>
    <property type="match status" value="1"/>
</dbReference>
<sequence>MPGKAKTPPDKAGTSRIDVIYRALFRAILAQDLLPGTKLSEETIGSFFDASRTIVRAALNRLHTESLVEFKQNRGAFVASPSLEESRQVFEARSCIEREVVALLAQNVTEAQIAALSDHIRKEREANEREDAPGSILLSGEFHLLAAGMAGNEVFAGFLKSLISRTSLILAQHGRHEESDCSVDEHLTIVEALKTGDPAAAIAAIGNHLQHVLERSNLLEPKRPARGLQEVLAQYS</sequence>
<keyword evidence="2" id="KW-0238">DNA-binding</keyword>
<dbReference type="SUPFAM" id="SSF48008">
    <property type="entry name" value="GntR ligand-binding domain-like"/>
    <property type="match status" value="1"/>
</dbReference>
<proteinExistence type="predicted"/>
<dbReference type="Gene3D" id="1.10.10.10">
    <property type="entry name" value="Winged helix-like DNA-binding domain superfamily/Winged helix DNA-binding domain"/>
    <property type="match status" value="1"/>
</dbReference>
<organism evidence="4 5">
    <name type="scientific">Paradevosia tibetensis</name>
    <dbReference type="NCBI Taxonomy" id="1447062"/>
    <lineage>
        <taxon>Bacteria</taxon>
        <taxon>Pseudomonadati</taxon>
        <taxon>Pseudomonadota</taxon>
        <taxon>Alphaproteobacteria</taxon>
        <taxon>Hyphomicrobiales</taxon>
        <taxon>Devosiaceae</taxon>
        <taxon>Paradevosia</taxon>
    </lineage>
</organism>
<keyword evidence="5" id="KW-1185">Reference proteome</keyword>
<dbReference type="SMART" id="SM00895">
    <property type="entry name" value="FCD"/>
    <property type="match status" value="1"/>
</dbReference>
<evidence type="ECO:0000313" key="5">
    <source>
        <dbReference type="Proteomes" id="UP000321062"/>
    </source>
</evidence>
<dbReference type="PANTHER" id="PTHR43537:SF53">
    <property type="entry name" value="HTH-TYPE TRANSCRIPTIONAL REPRESSOR NANR"/>
    <property type="match status" value="1"/>
</dbReference>
<evidence type="ECO:0000256" key="3">
    <source>
        <dbReference type="ARBA" id="ARBA00023163"/>
    </source>
</evidence>
<dbReference type="InterPro" id="IPR036390">
    <property type="entry name" value="WH_DNA-bd_sf"/>
</dbReference>
<dbReference type="Pfam" id="PF00392">
    <property type="entry name" value="GntR"/>
    <property type="match status" value="1"/>
</dbReference>
<reference evidence="4 5" key="1">
    <citation type="journal article" date="2015" name="Int. J. Syst. Evol. Microbiol.">
        <title>Youhaiella tibetensis gen. nov., sp. nov., isolated from subsurface sediment.</title>
        <authorList>
            <person name="Wang Y.X."/>
            <person name="Huang F.Q."/>
            <person name="Nogi Y."/>
            <person name="Pang S.J."/>
            <person name="Wang P.K."/>
            <person name="Lv J."/>
        </authorList>
    </citation>
    <scope>NUCLEOTIDE SEQUENCE [LARGE SCALE GENOMIC DNA]</scope>
    <source>
        <strain evidence="5">fig4</strain>
    </source>
</reference>
<dbReference type="SMART" id="SM00345">
    <property type="entry name" value="HTH_GNTR"/>
    <property type="match status" value="1"/>
</dbReference>
<dbReference type="InterPro" id="IPR008920">
    <property type="entry name" value="TF_FadR/GntR_C"/>
</dbReference>
<dbReference type="PROSITE" id="PS50949">
    <property type="entry name" value="HTH_GNTR"/>
    <property type="match status" value="1"/>
</dbReference>
<dbReference type="EMBL" id="CP041690">
    <property type="protein sequence ID" value="QEE20116.1"/>
    <property type="molecule type" value="Genomic_DNA"/>
</dbReference>
<evidence type="ECO:0000256" key="2">
    <source>
        <dbReference type="ARBA" id="ARBA00023125"/>
    </source>
</evidence>
<protein>
    <submittedName>
        <fullName evidence="4">GntR family transcriptional regulator</fullName>
    </submittedName>
</protein>